<keyword evidence="7" id="KW-1185">Reference proteome</keyword>
<dbReference type="Proteomes" id="UP000032534">
    <property type="component" value="Unassembled WGS sequence"/>
</dbReference>
<evidence type="ECO:0000256" key="3">
    <source>
        <dbReference type="ARBA" id="ARBA00022741"/>
    </source>
</evidence>
<dbReference type="RefSeq" id="WP_044646273.1">
    <property type="nucleotide sequence ID" value="NZ_JTHP01000019.1"/>
</dbReference>
<dbReference type="Pfam" id="PF00005">
    <property type="entry name" value="ABC_tran"/>
    <property type="match status" value="1"/>
</dbReference>
<dbReference type="EMBL" id="JTHP01000019">
    <property type="protein sequence ID" value="KJD45477.1"/>
    <property type="molecule type" value="Genomic_DNA"/>
</dbReference>
<dbReference type="SUPFAM" id="SSF52540">
    <property type="entry name" value="P-loop containing nucleoside triphosphate hydrolases"/>
    <property type="match status" value="1"/>
</dbReference>
<evidence type="ECO:0000256" key="2">
    <source>
        <dbReference type="ARBA" id="ARBA00022448"/>
    </source>
</evidence>
<evidence type="ECO:0000313" key="7">
    <source>
        <dbReference type="Proteomes" id="UP000032534"/>
    </source>
</evidence>
<dbReference type="PATRIC" id="fig|159743.3.peg.2581"/>
<sequence>MNEYIIETNGLSKIYKGRPAVNQLDLKIGREDIYGFLGPNGAGKTTTIRMLLGLIRPTRGTIRIFGKDIRRHKLDILRKVGSLVEYPSYYGHLNAVENLEAIRRILNVPKENITDVLKVVRLTKHAKRPVKGYSLGMKQRLGIAAALLGNPELLILDEPTNGLDPEGIQEMRSLIQAMPKERGITVLVSSHLLSEVEHMANTVGIIREGELVFQNTIHNLRQESAGGIRIVTSDPETAQLIAREQGYHSVRDGAALDFENMNDAAVALLVRRLVENTHAIYRVEERRKSLEDMFMQVVGKGGASL</sequence>
<protein>
    <submittedName>
        <fullName evidence="6">Bacitracin ABC transporter ATP-binding protein</fullName>
    </submittedName>
</protein>
<keyword evidence="4 6" id="KW-0067">ATP-binding</keyword>
<reference evidence="6 7" key="1">
    <citation type="submission" date="2014-11" db="EMBL/GenBank/DDBJ databases">
        <title>Draft Genome Sequences of Paenibacillus polymyxa NRRL B-30509 and Paenibacillus terrae NRRL B-30644, Strains from a Poultry Environment that Produce Tridecaptin A and Paenicidins.</title>
        <authorList>
            <person name="van Belkum M.J."/>
            <person name="Lohans C.T."/>
            <person name="Vederas J.C."/>
        </authorList>
    </citation>
    <scope>NUCLEOTIDE SEQUENCE [LARGE SCALE GENOMIC DNA]</scope>
    <source>
        <strain evidence="6 7">NRRL B-30644</strain>
    </source>
</reference>
<comment type="similarity">
    <text evidence="1">Belongs to the ABC transporter superfamily.</text>
</comment>
<dbReference type="SMART" id="SM00382">
    <property type="entry name" value="AAA"/>
    <property type="match status" value="1"/>
</dbReference>
<dbReference type="GO" id="GO:0005524">
    <property type="term" value="F:ATP binding"/>
    <property type="evidence" value="ECO:0007669"/>
    <property type="project" value="UniProtKB-KW"/>
</dbReference>
<dbReference type="InterPro" id="IPR003439">
    <property type="entry name" value="ABC_transporter-like_ATP-bd"/>
</dbReference>
<comment type="caution">
    <text evidence="6">The sequence shown here is derived from an EMBL/GenBank/DDBJ whole genome shotgun (WGS) entry which is preliminary data.</text>
</comment>
<dbReference type="OrthoDB" id="9804819at2"/>
<accession>A0A0D7X623</accession>
<dbReference type="InterPro" id="IPR017871">
    <property type="entry name" value="ABC_transporter-like_CS"/>
</dbReference>
<dbReference type="PANTHER" id="PTHR43335:SF4">
    <property type="entry name" value="ABC TRANSPORTER, ATP-BINDING PROTEIN"/>
    <property type="match status" value="1"/>
</dbReference>
<dbReference type="AlphaFoldDB" id="A0A0D7X623"/>
<dbReference type="GO" id="GO:0016887">
    <property type="term" value="F:ATP hydrolysis activity"/>
    <property type="evidence" value="ECO:0007669"/>
    <property type="project" value="InterPro"/>
</dbReference>
<evidence type="ECO:0000313" key="6">
    <source>
        <dbReference type="EMBL" id="KJD45477.1"/>
    </source>
</evidence>
<keyword evidence="2" id="KW-0813">Transport</keyword>
<feature type="domain" description="ABC transporter" evidence="5">
    <location>
        <begin position="6"/>
        <end position="233"/>
    </location>
</feature>
<gene>
    <name evidence="6" type="ORF">QD47_11565</name>
</gene>
<evidence type="ECO:0000256" key="1">
    <source>
        <dbReference type="ARBA" id="ARBA00005417"/>
    </source>
</evidence>
<dbReference type="InterPro" id="IPR027417">
    <property type="entry name" value="P-loop_NTPase"/>
</dbReference>
<dbReference type="InterPro" id="IPR003593">
    <property type="entry name" value="AAA+_ATPase"/>
</dbReference>
<dbReference type="PANTHER" id="PTHR43335">
    <property type="entry name" value="ABC TRANSPORTER, ATP-BINDING PROTEIN"/>
    <property type="match status" value="1"/>
</dbReference>
<organism evidence="6 7">
    <name type="scientific">Paenibacillus terrae</name>
    <dbReference type="NCBI Taxonomy" id="159743"/>
    <lineage>
        <taxon>Bacteria</taxon>
        <taxon>Bacillati</taxon>
        <taxon>Bacillota</taxon>
        <taxon>Bacilli</taxon>
        <taxon>Bacillales</taxon>
        <taxon>Paenibacillaceae</taxon>
        <taxon>Paenibacillus</taxon>
    </lineage>
</organism>
<dbReference type="Gene3D" id="3.40.50.300">
    <property type="entry name" value="P-loop containing nucleotide triphosphate hydrolases"/>
    <property type="match status" value="1"/>
</dbReference>
<dbReference type="CDD" id="cd03268">
    <property type="entry name" value="ABC_BcrA_bacitracin_resist"/>
    <property type="match status" value="1"/>
</dbReference>
<keyword evidence="3" id="KW-0547">Nucleotide-binding</keyword>
<name>A0A0D7X623_9BACL</name>
<evidence type="ECO:0000259" key="5">
    <source>
        <dbReference type="PROSITE" id="PS50893"/>
    </source>
</evidence>
<proteinExistence type="inferred from homology"/>
<dbReference type="PROSITE" id="PS00211">
    <property type="entry name" value="ABC_TRANSPORTER_1"/>
    <property type="match status" value="1"/>
</dbReference>
<dbReference type="PROSITE" id="PS50893">
    <property type="entry name" value="ABC_TRANSPORTER_2"/>
    <property type="match status" value="1"/>
</dbReference>
<evidence type="ECO:0000256" key="4">
    <source>
        <dbReference type="ARBA" id="ARBA00022840"/>
    </source>
</evidence>